<evidence type="ECO:0000313" key="2">
    <source>
        <dbReference type="Proteomes" id="UP000827872"/>
    </source>
</evidence>
<gene>
    <name evidence="1" type="ORF">K3G42_006828</name>
</gene>
<evidence type="ECO:0000313" key="1">
    <source>
        <dbReference type="EMBL" id="KAH7990399.1"/>
    </source>
</evidence>
<reference evidence="1" key="1">
    <citation type="submission" date="2021-08" db="EMBL/GenBank/DDBJ databases">
        <title>The first chromosome-level gecko genome reveals the dynamic sex chromosomes of Neotropical dwarf geckos (Sphaerodactylidae: Sphaerodactylus).</title>
        <authorList>
            <person name="Pinto B.J."/>
            <person name="Keating S.E."/>
            <person name="Gamble T."/>
        </authorList>
    </citation>
    <scope>NUCLEOTIDE SEQUENCE</scope>
    <source>
        <strain evidence="1">TG3544</strain>
    </source>
</reference>
<name>A0ACB8ED51_9SAUR</name>
<comment type="caution">
    <text evidence="1">The sequence shown here is derived from an EMBL/GenBank/DDBJ whole genome shotgun (WGS) entry which is preliminary data.</text>
</comment>
<accession>A0ACB8ED51</accession>
<protein>
    <submittedName>
        <fullName evidence="1">Uncharacterized protein</fullName>
    </submittedName>
</protein>
<dbReference type="Proteomes" id="UP000827872">
    <property type="component" value="Linkage Group LG16"/>
</dbReference>
<organism evidence="1 2">
    <name type="scientific">Sphaerodactylus townsendi</name>
    <dbReference type="NCBI Taxonomy" id="933632"/>
    <lineage>
        <taxon>Eukaryota</taxon>
        <taxon>Metazoa</taxon>
        <taxon>Chordata</taxon>
        <taxon>Craniata</taxon>
        <taxon>Vertebrata</taxon>
        <taxon>Euteleostomi</taxon>
        <taxon>Lepidosauria</taxon>
        <taxon>Squamata</taxon>
        <taxon>Bifurcata</taxon>
        <taxon>Gekkota</taxon>
        <taxon>Sphaerodactylidae</taxon>
        <taxon>Sphaerodactylus</taxon>
    </lineage>
</organism>
<proteinExistence type="predicted"/>
<keyword evidence="2" id="KW-1185">Reference proteome</keyword>
<sequence>MEHTVPLRLGKRAGRKRLFRHQKCIDYLRKTIRTIIRKQSLLPKFSLTVLETDPPPDLSSPRHHDSNYPRKNESKKDIEEGGEICAWFFLFRKIGPTAQGDTLLPYRNA</sequence>
<dbReference type="EMBL" id="CM037629">
    <property type="protein sequence ID" value="KAH7990399.1"/>
    <property type="molecule type" value="Genomic_DNA"/>
</dbReference>